<dbReference type="AlphaFoldDB" id="A0A316RGD1"/>
<dbReference type="InterPro" id="IPR019707">
    <property type="entry name" value="DUF2582"/>
</dbReference>
<evidence type="ECO:0000313" key="1">
    <source>
        <dbReference type="EMBL" id="HBJ09846.1"/>
    </source>
</evidence>
<protein>
    <recommendedName>
        <fullName evidence="3">Winged helix-turn-helix domain-containing protein</fullName>
    </recommendedName>
</protein>
<dbReference type="Gene3D" id="1.10.10.10">
    <property type="entry name" value="Winged helix-like DNA-binding domain superfamily/Winged helix DNA-binding domain"/>
    <property type="match status" value="1"/>
</dbReference>
<reference evidence="1 2" key="1">
    <citation type="journal article" date="2018" name="Nat. Biotechnol.">
        <title>A standardized bacterial taxonomy based on genome phylogeny substantially revises the tree of life.</title>
        <authorList>
            <person name="Parks D.H."/>
            <person name="Chuvochina M."/>
            <person name="Waite D.W."/>
            <person name="Rinke C."/>
            <person name="Skarshewski A."/>
            <person name="Chaumeil P.A."/>
            <person name="Hugenholtz P."/>
        </authorList>
    </citation>
    <scope>NUCLEOTIDE SEQUENCE [LARGE SCALE GENOMIC DNA]</scope>
    <source>
        <strain evidence="1">UBA11482</strain>
    </source>
</reference>
<gene>
    <name evidence="1" type="ORF">DDY73_12695</name>
</gene>
<organism evidence="1 2">
    <name type="scientific">Coprobacter fastidiosus</name>
    <dbReference type="NCBI Taxonomy" id="1099853"/>
    <lineage>
        <taxon>Bacteria</taxon>
        <taxon>Pseudomonadati</taxon>
        <taxon>Bacteroidota</taxon>
        <taxon>Bacteroidia</taxon>
        <taxon>Bacteroidales</taxon>
        <taxon>Barnesiellaceae</taxon>
        <taxon>Coprobacter</taxon>
    </lineage>
</organism>
<sequence>MKALIIAQNAGRIWCLLEGTYTITVDRMKRTLGLDDAAFFAAIGWLAREKKIYCSEDNGEWYISNKQPLGFFSFG</sequence>
<evidence type="ECO:0008006" key="3">
    <source>
        <dbReference type="Google" id="ProtNLM"/>
    </source>
</evidence>
<proteinExistence type="predicted"/>
<dbReference type="Proteomes" id="UP000262954">
    <property type="component" value="Unassembled WGS sequence"/>
</dbReference>
<comment type="caution">
    <text evidence="1">The sequence shown here is derived from an EMBL/GenBank/DDBJ whole genome shotgun (WGS) entry which is preliminary data.</text>
</comment>
<dbReference type="GeneID" id="92929885"/>
<dbReference type="InterPro" id="IPR036388">
    <property type="entry name" value="WH-like_DNA-bd_sf"/>
</dbReference>
<dbReference type="EMBL" id="DNWC01000163">
    <property type="protein sequence ID" value="HBJ09846.1"/>
    <property type="molecule type" value="Genomic_DNA"/>
</dbReference>
<accession>A0A316RGD1</accession>
<dbReference type="Pfam" id="PF10771">
    <property type="entry name" value="DUF2582"/>
    <property type="match status" value="1"/>
</dbReference>
<dbReference type="RefSeq" id="WP_009317296.1">
    <property type="nucleotide sequence ID" value="NZ_AP028032.1"/>
</dbReference>
<name>A0A316RGD1_9BACT</name>
<evidence type="ECO:0000313" key="2">
    <source>
        <dbReference type="Proteomes" id="UP000262954"/>
    </source>
</evidence>